<organism evidence="1 2">
    <name type="scientific">Cyclobacterium plantarum</name>
    <dbReference type="NCBI Taxonomy" id="2716263"/>
    <lineage>
        <taxon>Bacteria</taxon>
        <taxon>Pseudomonadati</taxon>
        <taxon>Bacteroidota</taxon>
        <taxon>Cytophagia</taxon>
        <taxon>Cytophagales</taxon>
        <taxon>Cyclobacteriaceae</taxon>
        <taxon>Cyclobacterium</taxon>
    </lineage>
</organism>
<proteinExistence type="predicted"/>
<accession>A0ABX0H150</accession>
<protein>
    <submittedName>
        <fullName evidence="1">Uncharacterized protein</fullName>
    </submittedName>
</protein>
<dbReference type="PROSITE" id="PS51257">
    <property type="entry name" value="PROKAR_LIPOPROTEIN"/>
    <property type="match status" value="1"/>
</dbReference>
<dbReference type="RefSeq" id="WP_166142487.1">
    <property type="nucleotide sequence ID" value="NZ_JAANYN010000001.1"/>
</dbReference>
<sequence>MLSKSRFQPALMVLLIGLSLSCSNSGHENKSGDDFIPQFVITDSLVIDYLGELNIMDIKPDRSEFLMFDLQGGRRIGPCGLLFL</sequence>
<name>A0ABX0H150_9BACT</name>
<evidence type="ECO:0000313" key="2">
    <source>
        <dbReference type="Proteomes" id="UP000649799"/>
    </source>
</evidence>
<keyword evidence="2" id="KW-1185">Reference proteome</keyword>
<evidence type="ECO:0000313" key="1">
    <source>
        <dbReference type="EMBL" id="NHE55514.1"/>
    </source>
</evidence>
<dbReference type="Proteomes" id="UP000649799">
    <property type="component" value="Unassembled WGS sequence"/>
</dbReference>
<dbReference type="EMBL" id="JAANYN010000001">
    <property type="protein sequence ID" value="NHE55514.1"/>
    <property type="molecule type" value="Genomic_DNA"/>
</dbReference>
<gene>
    <name evidence="1" type="ORF">G9Q97_01660</name>
</gene>
<reference evidence="1 2" key="1">
    <citation type="submission" date="2020-03" db="EMBL/GenBank/DDBJ databases">
        <title>Cyclobacterium plantarum sp. nov., a marine bacterium isolated from a coastal-marine wetland.</title>
        <authorList>
            <person name="Sanchez-Porro C."/>
            <person name="Ventosa A."/>
            <person name="Amoozegar M."/>
        </authorList>
    </citation>
    <scope>NUCLEOTIDE SEQUENCE [LARGE SCALE GENOMIC DNA]</scope>
    <source>
        <strain evidence="1 2">GBPx2</strain>
    </source>
</reference>
<comment type="caution">
    <text evidence="1">The sequence shown here is derived from an EMBL/GenBank/DDBJ whole genome shotgun (WGS) entry which is preliminary data.</text>
</comment>